<feature type="coiled-coil region" evidence="2">
    <location>
        <begin position="89"/>
        <end position="119"/>
    </location>
</feature>
<dbReference type="Proteomes" id="UP000672039">
    <property type="component" value="Chromosome"/>
</dbReference>
<evidence type="ECO:0000259" key="3">
    <source>
        <dbReference type="PROSITE" id="PS50937"/>
    </source>
</evidence>
<dbReference type="CDD" id="cd04776">
    <property type="entry name" value="HTH_GnyR"/>
    <property type="match status" value="1"/>
</dbReference>
<name>A0ABX7WMN3_9GAMM</name>
<dbReference type="PANTHER" id="PTHR30204:SF58">
    <property type="entry name" value="HTH-TYPE TRANSCRIPTIONAL REGULATOR YFMP"/>
    <property type="match status" value="1"/>
</dbReference>
<dbReference type="PROSITE" id="PS00552">
    <property type="entry name" value="HTH_MERR_1"/>
    <property type="match status" value="1"/>
</dbReference>
<organism evidence="4 5">
    <name type="scientific">Thiothrix litoralis</name>
    <dbReference type="NCBI Taxonomy" id="2891210"/>
    <lineage>
        <taxon>Bacteria</taxon>
        <taxon>Pseudomonadati</taxon>
        <taxon>Pseudomonadota</taxon>
        <taxon>Gammaproteobacteria</taxon>
        <taxon>Thiotrichales</taxon>
        <taxon>Thiotrichaceae</taxon>
        <taxon>Thiothrix</taxon>
    </lineage>
</organism>
<dbReference type="EMBL" id="CP072801">
    <property type="protein sequence ID" value="QTR44996.1"/>
    <property type="molecule type" value="Genomic_DNA"/>
</dbReference>
<reference evidence="4 5" key="1">
    <citation type="submission" date="2021-04" db="EMBL/GenBank/DDBJ databases">
        <title>Genomics, taxonomy and metabolism of representatives of sulfur bacteria of the genus Thiothrix: Thiothrix fructosivorans QT, Thiothrix unzii A1T and three new species, Thiothrix subterranea sp. nov., Thiothrix litoralis sp. nov. and 'Candidatus Thiothrix anitrata' sp. nov.</title>
        <authorList>
            <person name="Ravin N.V."/>
            <person name="Smolyakov D."/>
            <person name="Rudenko T.S."/>
            <person name="Mardanov A.V."/>
            <person name="Beletsky A.V."/>
            <person name="Markov N.D."/>
            <person name="Fomenkov A.I."/>
            <person name="Roberts R.J."/>
            <person name="Karnachuk O.V."/>
            <person name="Novikov A."/>
            <person name="Grabovich M.Y."/>
        </authorList>
    </citation>
    <scope>NUCLEOTIDE SEQUENCE [LARGE SCALE GENOMIC DNA]</scope>
    <source>
        <strain evidence="4 5">AS</strain>
    </source>
</reference>
<dbReference type="InterPro" id="IPR047057">
    <property type="entry name" value="MerR_fam"/>
</dbReference>
<dbReference type="Pfam" id="PF13411">
    <property type="entry name" value="MerR_1"/>
    <property type="match status" value="1"/>
</dbReference>
<proteinExistence type="predicted"/>
<dbReference type="RefSeq" id="WP_038141501.1">
    <property type="nucleotide sequence ID" value="NZ_CP072801.1"/>
</dbReference>
<keyword evidence="1 4" id="KW-0238">DNA-binding</keyword>
<dbReference type="InterPro" id="IPR000551">
    <property type="entry name" value="MerR-type_HTH_dom"/>
</dbReference>
<protein>
    <submittedName>
        <fullName evidence="4">MerR family DNA-binding transcriptional regulator</fullName>
    </submittedName>
</protein>
<evidence type="ECO:0000313" key="4">
    <source>
        <dbReference type="EMBL" id="QTR44996.1"/>
    </source>
</evidence>
<evidence type="ECO:0000313" key="5">
    <source>
        <dbReference type="Proteomes" id="UP000672039"/>
    </source>
</evidence>
<dbReference type="Gene3D" id="1.10.1660.10">
    <property type="match status" value="1"/>
</dbReference>
<sequence length="131" mass="15149">MEQKLWSISELADECGVTTRTIRFYEDKGLLQPQRVGANRVYNYQDKARLILILRGKRLGFSLEDIGEFLALYHAECDPAHASQLRYLLDKVQAKVKVLRQQQEDLAQTLQELTRIETECLSHLPDSEMPT</sequence>
<evidence type="ECO:0000256" key="2">
    <source>
        <dbReference type="SAM" id="Coils"/>
    </source>
</evidence>
<dbReference type="PROSITE" id="PS50937">
    <property type="entry name" value="HTH_MERR_2"/>
    <property type="match status" value="1"/>
</dbReference>
<dbReference type="SUPFAM" id="SSF46955">
    <property type="entry name" value="Putative DNA-binding domain"/>
    <property type="match status" value="1"/>
</dbReference>
<feature type="domain" description="HTH merR-type" evidence="3">
    <location>
        <begin position="5"/>
        <end position="72"/>
    </location>
</feature>
<keyword evidence="2" id="KW-0175">Coiled coil</keyword>
<dbReference type="PANTHER" id="PTHR30204">
    <property type="entry name" value="REDOX-CYCLING DRUG-SENSING TRANSCRIPTIONAL ACTIVATOR SOXR"/>
    <property type="match status" value="1"/>
</dbReference>
<dbReference type="InterPro" id="IPR009061">
    <property type="entry name" value="DNA-bd_dom_put_sf"/>
</dbReference>
<dbReference type="SMART" id="SM00422">
    <property type="entry name" value="HTH_MERR"/>
    <property type="match status" value="1"/>
</dbReference>
<evidence type="ECO:0000256" key="1">
    <source>
        <dbReference type="ARBA" id="ARBA00023125"/>
    </source>
</evidence>
<dbReference type="GO" id="GO:0003677">
    <property type="term" value="F:DNA binding"/>
    <property type="evidence" value="ECO:0007669"/>
    <property type="project" value="UniProtKB-KW"/>
</dbReference>
<keyword evidence="5" id="KW-1185">Reference proteome</keyword>
<accession>A0ABX7WMN3</accession>
<gene>
    <name evidence="4" type="ORF">J9253_13370</name>
</gene>